<evidence type="ECO:0000256" key="4">
    <source>
        <dbReference type="ARBA" id="ARBA00023014"/>
    </source>
</evidence>
<keyword evidence="1" id="KW-0004">4Fe-4S</keyword>
<organism evidence="6 7">
    <name type="scientific">Ideonella livida</name>
    <dbReference type="NCBI Taxonomy" id="2707176"/>
    <lineage>
        <taxon>Bacteria</taxon>
        <taxon>Pseudomonadati</taxon>
        <taxon>Pseudomonadota</taxon>
        <taxon>Betaproteobacteria</taxon>
        <taxon>Burkholderiales</taxon>
        <taxon>Sphaerotilaceae</taxon>
        <taxon>Ideonella</taxon>
    </lineage>
</organism>
<dbReference type="InterPro" id="IPR050954">
    <property type="entry name" value="ET_IronSulfur_Cluster-Binding"/>
</dbReference>
<dbReference type="Gene3D" id="3.30.70.20">
    <property type="match status" value="2"/>
</dbReference>
<dbReference type="PANTHER" id="PTHR43177:SF3">
    <property type="entry name" value="PROTEIN NRFC HOMOLOG"/>
    <property type="match status" value="1"/>
</dbReference>
<dbReference type="Pfam" id="PF13247">
    <property type="entry name" value="Fer4_11"/>
    <property type="match status" value="1"/>
</dbReference>
<dbReference type="InterPro" id="IPR013783">
    <property type="entry name" value="Ig-like_fold"/>
</dbReference>
<protein>
    <submittedName>
        <fullName evidence="6">Oxidoreductase</fullName>
    </submittedName>
</protein>
<name>A0A7C9TLH5_9BURK</name>
<comment type="caution">
    <text evidence="6">The sequence shown here is derived from an EMBL/GenBank/DDBJ whole genome shotgun (WGS) entry which is preliminary data.</text>
</comment>
<keyword evidence="4" id="KW-0411">Iron-sulfur</keyword>
<evidence type="ECO:0000259" key="5">
    <source>
        <dbReference type="Pfam" id="PF13247"/>
    </source>
</evidence>
<reference evidence="6 7" key="1">
    <citation type="submission" date="2020-02" db="EMBL/GenBank/DDBJ databases">
        <title>Ideonella bacterium strain TBM-1.</title>
        <authorList>
            <person name="Chen W.-M."/>
        </authorList>
    </citation>
    <scope>NUCLEOTIDE SEQUENCE [LARGE SCALE GENOMIC DNA]</scope>
    <source>
        <strain evidence="6 7">TBM-1</strain>
    </source>
</reference>
<keyword evidence="3" id="KW-0408">Iron</keyword>
<dbReference type="GO" id="GO:0046872">
    <property type="term" value="F:metal ion binding"/>
    <property type="evidence" value="ECO:0007669"/>
    <property type="project" value="UniProtKB-KW"/>
</dbReference>
<dbReference type="EMBL" id="JAAGOH010000038">
    <property type="protein sequence ID" value="NDY93519.1"/>
    <property type="molecule type" value="Genomic_DNA"/>
</dbReference>
<accession>A0A7C9TLH5</accession>
<dbReference type="PANTHER" id="PTHR43177">
    <property type="entry name" value="PROTEIN NRFC"/>
    <property type="match status" value="1"/>
</dbReference>
<dbReference type="SUPFAM" id="SSF49478">
    <property type="entry name" value="Cna protein B-type domain"/>
    <property type="match status" value="1"/>
</dbReference>
<dbReference type="Proteomes" id="UP000484255">
    <property type="component" value="Unassembled WGS sequence"/>
</dbReference>
<dbReference type="InterPro" id="IPR017896">
    <property type="entry name" value="4Fe4S_Fe-S-bd"/>
</dbReference>
<dbReference type="GO" id="GO:0051539">
    <property type="term" value="F:4 iron, 4 sulfur cluster binding"/>
    <property type="evidence" value="ECO:0007669"/>
    <property type="project" value="UniProtKB-KW"/>
</dbReference>
<gene>
    <name evidence="6" type="ORF">G3A44_20210</name>
</gene>
<sequence length="283" mass="30359">MTANPTWHLIIDVAECNHCHNCVLAAKDELVGNDFPGYSAPHAAHGPGVIRIERTVRGHGHWVDAAHLPRLCQHCANAPCVAAGQGAVRQRPDGIVIFDPVAAKGRRDLVDACPHGAVVWNEAAQLPQTWFFDAHLLDQGQAAPRCVAVCPTQAIQALKVSDADMAQRAQAEGLRRLQPEHGTQGRVFYRHLHRVDRLRLAGSAIANVQGRPECLEGAEVRLVRDGQVLAQTRSNAFGDFAFDDLPPGAGRLSVHLSHPQAGQAVVATALAQTPVVLGDVLLS</sequence>
<evidence type="ECO:0000256" key="1">
    <source>
        <dbReference type="ARBA" id="ARBA00022485"/>
    </source>
</evidence>
<evidence type="ECO:0000256" key="3">
    <source>
        <dbReference type="ARBA" id="ARBA00023004"/>
    </source>
</evidence>
<dbReference type="AlphaFoldDB" id="A0A7C9TLH5"/>
<evidence type="ECO:0000313" key="6">
    <source>
        <dbReference type="EMBL" id="NDY93519.1"/>
    </source>
</evidence>
<keyword evidence="7" id="KW-1185">Reference proteome</keyword>
<dbReference type="RefSeq" id="WP_163459556.1">
    <property type="nucleotide sequence ID" value="NZ_JAAGOH010000038.1"/>
</dbReference>
<evidence type="ECO:0000256" key="2">
    <source>
        <dbReference type="ARBA" id="ARBA00022723"/>
    </source>
</evidence>
<feature type="domain" description="4Fe-4S ferredoxin-type" evidence="5">
    <location>
        <begin position="65"/>
        <end position="156"/>
    </location>
</feature>
<proteinExistence type="predicted"/>
<evidence type="ECO:0000313" key="7">
    <source>
        <dbReference type="Proteomes" id="UP000484255"/>
    </source>
</evidence>
<dbReference type="SUPFAM" id="SSF54862">
    <property type="entry name" value="4Fe-4S ferredoxins"/>
    <property type="match status" value="1"/>
</dbReference>
<keyword evidence="2" id="KW-0479">Metal-binding</keyword>
<dbReference type="Gene3D" id="2.60.40.10">
    <property type="entry name" value="Immunoglobulins"/>
    <property type="match status" value="1"/>
</dbReference>